<dbReference type="EMBL" id="JANPWB010000015">
    <property type="protein sequence ID" value="KAJ1092362.1"/>
    <property type="molecule type" value="Genomic_DNA"/>
</dbReference>
<reference evidence="2" key="1">
    <citation type="journal article" date="2022" name="bioRxiv">
        <title>Sequencing and chromosome-scale assembly of the giantPleurodeles waltlgenome.</title>
        <authorList>
            <person name="Brown T."/>
            <person name="Elewa A."/>
            <person name="Iarovenko S."/>
            <person name="Subramanian E."/>
            <person name="Araus A.J."/>
            <person name="Petzold A."/>
            <person name="Susuki M."/>
            <person name="Suzuki K.-i.T."/>
            <person name="Hayashi T."/>
            <person name="Toyoda A."/>
            <person name="Oliveira C."/>
            <person name="Osipova E."/>
            <person name="Leigh N.D."/>
            <person name="Simon A."/>
            <person name="Yun M.H."/>
        </authorList>
    </citation>
    <scope>NUCLEOTIDE SEQUENCE</scope>
    <source>
        <strain evidence="2">20211129_DDA</strain>
        <tissue evidence="2">Liver</tissue>
    </source>
</reference>
<keyword evidence="1" id="KW-0812">Transmembrane</keyword>
<evidence type="ECO:0000313" key="2">
    <source>
        <dbReference type="EMBL" id="KAJ1092362.1"/>
    </source>
</evidence>
<comment type="caution">
    <text evidence="2">The sequence shown here is derived from an EMBL/GenBank/DDBJ whole genome shotgun (WGS) entry which is preliminary data.</text>
</comment>
<organism evidence="2 3">
    <name type="scientific">Pleurodeles waltl</name>
    <name type="common">Iberian ribbed newt</name>
    <dbReference type="NCBI Taxonomy" id="8319"/>
    <lineage>
        <taxon>Eukaryota</taxon>
        <taxon>Metazoa</taxon>
        <taxon>Chordata</taxon>
        <taxon>Craniata</taxon>
        <taxon>Vertebrata</taxon>
        <taxon>Euteleostomi</taxon>
        <taxon>Amphibia</taxon>
        <taxon>Batrachia</taxon>
        <taxon>Caudata</taxon>
        <taxon>Salamandroidea</taxon>
        <taxon>Salamandridae</taxon>
        <taxon>Pleurodelinae</taxon>
        <taxon>Pleurodeles</taxon>
    </lineage>
</organism>
<keyword evidence="1" id="KW-1133">Transmembrane helix</keyword>
<protein>
    <submittedName>
        <fullName evidence="2">Uncharacterized protein</fullName>
    </submittedName>
</protein>
<dbReference type="Proteomes" id="UP001066276">
    <property type="component" value="Chromosome 11"/>
</dbReference>
<sequence>MVCSSIRTRHPAYPCYVAAWTVYLGGDPPQSMPRFPLPAGIEVVCASDVRGEEIKVESGSCAGSQNPTWCPVIISVRYPHLPSAGNETHWRREWAFLPSIIAWCVLVAVTAAGVCMSTRLAEAVSWRCAQPCWALSPACPRPLCLLAWGPFNLLWGWAGSAEGVVAPPTSRSTCCKELFQGLNTACPGYISHVGWNLLIFAGGRQSVRGQAYAELLLLHQAPSE</sequence>
<name>A0AAV7LMS3_PLEWA</name>
<keyword evidence="3" id="KW-1185">Reference proteome</keyword>
<evidence type="ECO:0000256" key="1">
    <source>
        <dbReference type="SAM" id="Phobius"/>
    </source>
</evidence>
<feature type="transmembrane region" description="Helical" evidence="1">
    <location>
        <begin position="94"/>
        <end position="114"/>
    </location>
</feature>
<gene>
    <name evidence="2" type="ORF">NDU88_005473</name>
</gene>
<evidence type="ECO:0000313" key="3">
    <source>
        <dbReference type="Proteomes" id="UP001066276"/>
    </source>
</evidence>
<proteinExistence type="predicted"/>
<dbReference type="AlphaFoldDB" id="A0AAV7LMS3"/>
<keyword evidence="1" id="KW-0472">Membrane</keyword>
<accession>A0AAV7LMS3</accession>